<evidence type="ECO:0000259" key="1">
    <source>
        <dbReference type="PROSITE" id="PS50280"/>
    </source>
</evidence>
<dbReference type="PROSITE" id="PS50280">
    <property type="entry name" value="SET"/>
    <property type="match status" value="1"/>
</dbReference>
<dbReference type="InterPro" id="IPR001214">
    <property type="entry name" value="SET_dom"/>
</dbReference>
<dbReference type="SMART" id="SM00317">
    <property type="entry name" value="SET"/>
    <property type="match status" value="1"/>
</dbReference>
<evidence type="ECO:0000313" key="2">
    <source>
        <dbReference type="EMBL" id="KAF2684893.1"/>
    </source>
</evidence>
<dbReference type="InterPro" id="IPR046341">
    <property type="entry name" value="SET_dom_sf"/>
</dbReference>
<reference evidence="2" key="1">
    <citation type="journal article" date="2020" name="Stud. Mycol.">
        <title>101 Dothideomycetes genomes: a test case for predicting lifestyles and emergence of pathogens.</title>
        <authorList>
            <person name="Haridas S."/>
            <person name="Albert R."/>
            <person name="Binder M."/>
            <person name="Bloem J."/>
            <person name="Labutti K."/>
            <person name="Salamov A."/>
            <person name="Andreopoulos B."/>
            <person name="Baker S."/>
            <person name="Barry K."/>
            <person name="Bills G."/>
            <person name="Bluhm B."/>
            <person name="Cannon C."/>
            <person name="Castanera R."/>
            <person name="Culley D."/>
            <person name="Daum C."/>
            <person name="Ezra D."/>
            <person name="Gonzalez J."/>
            <person name="Henrissat B."/>
            <person name="Kuo A."/>
            <person name="Liang C."/>
            <person name="Lipzen A."/>
            <person name="Lutzoni F."/>
            <person name="Magnuson J."/>
            <person name="Mondo S."/>
            <person name="Nolan M."/>
            <person name="Ohm R."/>
            <person name="Pangilinan J."/>
            <person name="Park H.-J."/>
            <person name="Ramirez L."/>
            <person name="Alfaro M."/>
            <person name="Sun H."/>
            <person name="Tritt A."/>
            <person name="Yoshinaga Y."/>
            <person name="Zwiers L.-H."/>
            <person name="Turgeon B."/>
            <person name="Goodwin S."/>
            <person name="Spatafora J."/>
            <person name="Crous P."/>
            <person name="Grigoriev I."/>
        </authorList>
    </citation>
    <scope>NUCLEOTIDE SEQUENCE</scope>
    <source>
        <strain evidence="2">CBS 122367</strain>
    </source>
</reference>
<evidence type="ECO:0000313" key="3">
    <source>
        <dbReference type="Proteomes" id="UP000799291"/>
    </source>
</evidence>
<dbReference type="OrthoDB" id="438641at2759"/>
<organism evidence="2 3">
    <name type="scientific">Lentithecium fluviatile CBS 122367</name>
    <dbReference type="NCBI Taxonomy" id="1168545"/>
    <lineage>
        <taxon>Eukaryota</taxon>
        <taxon>Fungi</taxon>
        <taxon>Dikarya</taxon>
        <taxon>Ascomycota</taxon>
        <taxon>Pezizomycotina</taxon>
        <taxon>Dothideomycetes</taxon>
        <taxon>Pleosporomycetidae</taxon>
        <taxon>Pleosporales</taxon>
        <taxon>Massarineae</taxon>
        <taxon>Lentitheciaceae</taxon>
        <taxon>Lentithecium</taxon>
    </lineage>
</organism>
<dbReference type="Pfam" id="PF00856">
    <property type="entry name" value="SET"/>
    <property type="match status" value="1"/>
</dbReference>
<dbReference type="InterPro" id="IPR053209">
    <property type="entry name" value="Gramillin-biosynth_MTr"/>
</dbReference>
<protein>
    <submittedName>
        <fullName evidence="2">SET domain-containing protein</fullName>
    </submittedName>
</protein>
<proteinExistence type="predicted"/>
<accession>A0A6G1J3V7</accession>
<dbReference type="AlphaFoldDB" id="A0A6G1J3V7"/>
<name>A0A6G1J3V7_9PLEO</name>
<sequence length="667" mass="75425">MSAGRSREKQVQLSDLIIDTRGSEAVLLLRTITGPYVYSNTVTVAEDENGDVARLTVCNLEDNMIDAIVAEGSIVAVKQPCWNELVDGGYHIRVDHPSDLVLLEPGDALVPSKWRKKEKVDQSRDATQWKKEGDMMFLKKRFRKALVFYDYGLAKLLKSPDQVCEIDLHRKRCGVNIVLMRLDDATKDLANAISVHAASTPSLSSTELSNSSIIEVWLRNNSTEDPLQISSNIPRALKELAARIKFDLGISQPTPDYNFPLISSYVGPLTLHVDAANYIYETEIKRTASHGRGVFAKRALKVGELICAEKAFALPGYFMQDRSSDCLLYSLGDETAAPRPGAWLFKELVQKLRWNPSIRKDFFELDDGGYWKENGWDIAEGEDIPVDVFRIEHIRRLNCFSVPTRSADLLSQAPNFNPELRNGFWVHASYINHSCLPNSVRTFIGDIRFTRATRDIEAGEEITNQYISPDIDIDERQEKYRSAWGFDCDCELCVVDGGIPKDVRKERKRLFEELKAMVMRLSEKGTTITSIKKIARALRELEELYTSSKEGQSDAYATLPRLALVHPTLYLTEAWRSVKNVDKTIDYAFKLLRNFGIFAKVEGSRFEIVSNSGMVNIETVRALKYLSEAYTSKGEEQLATQCIDLAQTWFTVITGSEVGAEEFFREK</sequence>
<dbReference type="Proteomes" id="UP000799291">
    <property type="component" value="Unassembled WGS sequence"/>
</dbReference>
<feature type="domain" description="SET" evidence="1">
    <location>
        <begin position="280"/>
        <end position="467"/>
    </location>
</feature>
<keyword evidence="3" id="KW-1185">Reference proteome</keyword>
<dbReference type="PANTHER" id="PTHR47643">
    <property type="entry name" value="TPR DOMAIN PROTEIN (AFU_ORTHOLOGUE AFUA_5G12710)"/>
    <property type="match status" value="1"/>
</dbReference>
<gene>
    <name evidence="2" type="ORF">K458DRAFT_450886</name>
</gene>
<dbReference type="CDD" id="cd20071">
    <property type="entry name" value="SET_SMYD"/>
    <property type="match status" value="1"/>
</dbReference>
<dbReference type="PANTHER" id="PTHR47643:SF2">
    <property type="entry name" value="TPR DOMAIN PROTEIN (AFU_ORTHOLOGUE AFUA_5G12710)"/>
    <property type="match status" value="1"/>
</dbReference>
<dbReference type="Gene3D" id="2.170.270.10">
    <property type="entry name" value="SET domain"/>
    <property type="match status" value="1"/>
</dbReference>
<dbReference type="SUPFAM" id="SSF82199">
    <property type="entry name" value="SET domain"/>
    <property type="match status" value="1"/>
</dbReference>
<dbReference type="EMBL" id="MU005580">
    <property type="protein sequence ID" value="KAF2684893.1"/>
    <property type="molecule type" value="Genomic_DNA"/>
</dbReference>